<feature type="region of interest" description="Disordered" evidence="1">
    <location>
        <begin position="23"/>
        <end position="48"/>
    </location>
</feature>
<evidence type="ECO:0000313" key="2">
    <source>
        <dbReference type="EMBL" id="KAL2518214.1"/>
    </source>
</evidence>
<name>A0ABD1TZQ4_9LAMI</name>
<keyword evidence="3" id="KW-1185">Reference proteome</keyword>
<organism evidence="2 3">
    <name type="scientific">Abeliophyllum distichum</name>
    <dbReference type="NCBI Taxonomy" id="126358"/>
    <lineage>
        <taxon>Eukaryota</taxon>
        <taxon>Viridiplantae</taxon>
        <taxon>Streptophyta</taxon>
        <taxon>Embryophyta</taxon>
        <taxon>Tracheophyta</taxon>
        <taxon>Spermatophyta</taxon>
        <taxon>Magnoliopsida</taxon>
        <taxon>eudicotyledons</taxon>
        <taxon>Gunneridae</taxon>
        <taxon>Pentapetalae</taxon>
        <taxon>asterids</taxon>
        <taxon>lamiids</taxon>
        <taxon>Lamiales</taxon>
        <taxon>Oleaceae</taxon>
        <taxon>Forsythieae</taxon>
        <taxon>Abeliophyllum</taxon>
    </lineage>
</organism>
<accession>A0ABD1TZQ4</accession>
<gene>
    <name evidence="2" type="ORF">Adt_14461</name>
</gene>
<proteinExistence type="predicted"/>
<evidence type="ECO:0000313" key="3">
    <source>
        <dbReference type="Proteomes" id="UP001604336"/>
    </source>
</evidence>
<evidence type="ECO:0000256" key="1">
    <source>
        <dbReference type="SAM" id="MobiDB-lite"/>
    </source>
</evidence>
<feature type="compositionally biased region" description="Basic and acidic residues" evidence="1">
    <location>
        <begin position="29"/>
        <end position="48"/>
    </location>
</feature>
<protein>
    <submittedName>
        <fullName evidence="2">Uncharacterized protein</fullName>
    </submittedName>
</protein>
<reference evidence="3" key="1">
    <citation type="submission" date="2024-07" db="EMBL/GenBank/DDBJ databases">
        <title>Two chromosome-level genome assemblies of Korean endemic species Abeliophyllum distichum and Forsythia ovata (Oleaceae).</title>
        <authorList>
            <person name="Jang H."/>
        </authorList>
    </citation>
    <scope>NUCLEOTIDE SEQUENCE [LARGE SCALE GENOMIC DNA]</scope>
</reference>
<comment type="caution">
    <text evidence="2">The sequence shown here is derived from an EMBL/GenBank/DDBJ whole genome shotgun (WGS) entry which is preliminary data.</text>
</comment>
<dbReference type="AlphaFoldDB" id="A0ABD1TZQ4"/>
<dbReference type="PANTHER" id="PTHR33437:SF2">
    <property type="entry name" value="OS06G0361200 PROTEIN"/>
    <property type="match status" value="1"/>
</dbReference>
<sequence length="145" mass="16443">MPHSFEELATRAHDLEIQIARHGSYLPSDVRDKKDPKKEIKRDVKAGKPKEAMSIFTVPAKITFQKSGSNLGPKPKPELKPNKVQVQRKGLLTLKELEEKESPFSDSEVSGILDQLLEQKIIELPAPKRPKEAGQVDHPKYCRFH</sequence>
<dbReference type="Proteomes" id="UP001604336">
    <property type="component" value="Unassembled WGS sequence"/>
</dbReference>
<dbReference type="EMBL" id="JBFOLK010000004">
    <property type="protein sequence ID" value="KAL2518214.1"/>
    <property type="molecule type" value="Genomic_DNA"/>
</dbReference>
<dbReference type="PANTHER" id="PTHR33437">
    <property type="entry name" value="OS06G0361200 PROTEIN"/>
    <property type="match status" value="1"/>
</dbReference>